<dbReference type="SMART" id="SM01303">
    <property type="entry name" value="RasGEF_N_2"/>
    <property type="match status" value="1"/>
</dbReference>
<dbReference type="InParanoid" id="I2H1R1"/>
<evidence type="ECO:0000256" key="1">
    <source>
        <dbReference type="ARBA" id="ARBA00008878"/>
    </source>
</evidence>
<dbReference type="PANTHER" id="PTHR13298">
    <property type="entry name" value="CYTOSOLIC REGULATOR PIANISSIMO"/>
    <property type="match status" value="1"/>
</dbReference>
<dbReference type="Pfam" id="PF14664">
    <property type="entry name" value="RICTOR_N"/>
    <property type="match status" value="1"/>
</dbReference>
<dbReference type="HOGENOM" id="CLU_001013_1_1_1"/>
<feature type="coiled-coil region" evidence="2">
    <location>
        <begin position="326"/>
        <end position="353"/>
    </location>
</feature>
<dbReference type="SMART" id="SM01307">
    <property type="entry name" value="RICTOR_M"/>
    <property type="match status" value="1"/>
</dbReference>
<feature type="region of interest" description="Disordered" evidence="3">
    <location>
        <begin position="47"/>
        <end position="66"/>
    </location>
</feature>
<dbReference type="GO" id="GO:0031932">
    <property type="term" value="C:TORC2 complex"/>
    <property type="evidence" value="ECO:0007669"/>
    <property type="project" value="EnsemblFungi"/>
</dbReference>
<comment type="similarity">
    <text evidence="1">Belongs to the RICTOR family.</text>
</comment>
<dbReference type="InterPro" id="IPR029451">
    <property type="entry name" value="RICTOR_M"/>
</dbReference>
<feature type="region of interest" description="Disordered" evidence="3">
    <location>
        <begin position="1559"/>
        <end position="1595"/>
    </location>
</feature>
<feature type="compositionally biased region" description="Polar residues" evidence="3">
    <location>
        <begin position="1"/>
        <end position="16"/>
    </location>
</feature>
<dbReference type="SMART" id="SM01308">
    <property type="entry name" value="RICTOR_N"/>
    <property type="match status" value="1"/>
</dbReference>
<evidence type="ECO:0000313" key="7">
    <source>
        <dbReference type="EMBL" id="CCH60313.1"/>
    </source>
</evidence>
<evidence type="ECO:0000313" key="8">
    <source>
        <dbReference type="Proteomes" id="UP000002866"/>
    </source>
</evidence>
<dbReference type="SUPFAM" id="SSF48371">
    <property type="entry name" value="ARM repeat"/>
    <property type="match status" value="1"/>
</dbReference>
<organism evidence="7 8">
    <name type="scientific">Henningerozyma blattae (strain ATCC 34711 / CBS 6284 / DSM 70876 / NBRC 10599 / NRRL Y-10934 / UCD 77-7)</name>
    <name type="common">Yeast</name>
    <name type="synonym">Tetrapisispora blattae</name>
    <dbReference type="NCBI Taxonomy" id="1071380"/>
    <lineage>
        <taxon>Eukaryota</taxon>
        <taxon>Fungi</taxon>
        <taxon>Dikarya</taxon>
        <taxon>Ascomycota</taxon>
        <taxon>Saccharomycotina</taxon>
        <taxon>Saccharomycetes</taxon>
        <taxon>Saccharomycetales</taxon>
        <taxon>Saccharomycetaceae</taxon>
        <taxon>Henningerozyma</taxon>
    </lineage>
</organism>
<dbReference type="Pfam" id="PF14663">
    <property type="entry name" value="RasGEF_N_2"/>
    <property type="match status" value="1"/>
</dbReference>
<feature type="coiled-coil region" evidence="2">
    <location>
        <begin position="166"/>
        <end position="193"/>
    </location>
</feature>
<dbReference type="EMBL" id="HE806318">
    <property type="protein sequence ID" value="CCH60313.1"/>
    <property type="molecule type" value="Genomic_DNA"/>
</dbReference>
<dbReference type="GO" id="GO:0030148">
    <property type="term" value="P:sphingolipid biosynthetic process"/>
    <property type="evidence" value="ECO:0007669"/>
    <property type="project" value="EnsemblFungi"/>
</dbReference>
<dbReference type="GO" id="GO:0072659">
    <property type="term" value="P:protein localization to plasma membrane"/>
    <property type="evidence" value="ECO:0007669"/>
    <property type="project" value="EnsemblFungi"/>
</dbReference>
<dbReference type="Proteomes" id="UP000002866">
    <property type="component" value="Chromosome 3"/>
</dbReference>
<dbReference type="GO" id="GO:0005886">
    <property type="term" value="C:plasma membrane"/>
    <property type="evidence" value="ECO:0007669"/>
    <property type="project" value="EnsemblFungi"/>
</dbReference>
<dbReference type="STRING" id="1071380.I2H1R1"/>
<dbReference type="GO" id="GO:0031505">
    <property type="term" value="P:fungal-type cell wall organization"/>
    <property type="evidence" value="ECO:0007669"/>
    <property type="project" value="EnsemblFungi"/>
</dbReference>
<keyword evidence="8" id="KW-1185">Reference proteome</keyword>
<feature type="domain" description="Rapamycin-insensitive companion of mTOR" evidence="6">
    <location>
        <begin position="1243"/>
        <end position="1315"/>
    </location>
</feature>
<evidence type="ECO:0000256" key="3">
    <source>
        <dbReference type="SAM" id="MobiDB-lite"/>
    </source>
</evidence>
<reference evidence="7 8" key="1">
    <citation type="journal article" date="2011" name="Proc. Natl. Acad. Sci. U.S.A.">
        <title>Evolutionary erosion of yeast sex chromosomes by mating-type switching accidents.</title>
        <authorList>
            <person name="Gordon J.L."/>
            <person name="Armisen D."/>
            <person name="Proux-Wera E."/>
            <person name="Oheigeartaigh S.S."/>
            <person name="Byrne K.P."/>
            <person name="Wolfe K.H."/>
        </authorList>
    </citation>
    <scope>NUCLEOTIDE SEQUENCE [LARGE SCALE GENOMIC DNA]</scope>
    <source>
        <strain evidence="8">ATCC 34711 / CBS 6284 / DSM 70876 / NBRC 10599 / NRRL Y-10934 / UCD 77-7</strain>
    </source>
</reference>
<dbReference type="FunCoup" id="I2H1R1">
    <property type="interactions" value="552"/>
</dbReference>
<dbReference type="KEGG" id="tbl:TBLA_0C05170"/>
<feature type="compositionally biased region" description="Polar residues" evidence="3">
    <location>
        <begin position="57"/>
        <end position="66"/>
    </location>
</feature>
<feature type="compositionally biased region" description="Low complexity" evidence="3">
    <location>
        <begin position="17"/>
        <end position="40"/>
    </location>
</feature>
<dbReference type="InterPro" id="IPR028268">
    <property type="entry name" value="Pianissimo_fam"/>
</dbReference>
<sequence length="1620" mass="185790">MSNNSKLTVTSQNSPISNPIRTNNNIYNENNSSNALNPIRSTATLNSNNTLNYSTNQDNNNSRTRANTWNTITSTTSSINSSISNGNTNNLTHSITNNSTKRNRKNLVLSTSFISTSKRGGGGPESANNINNNLDLISPLSPHQLPVNRKSKFNITASTANPTRTLWNIKLQLDQQNQELIDLKRKKDEFEKIKESTSSNIYSGTYSTHHLENHNLRIKANTQIREFDNSIKKIEKNITDLKSQYDIVTKNNPSLLNINLDELSTNNNNNDQLDNTYTNANQDLNYKSLSDLNTPLLSTATTLPLITNSPFYKSPSDADSLNFNQLDSMDDTITNITNNINNVTNNNNNVTNTYISSRYRNNTLNSIEFNSNHSNDTVNNIIPDVSNKDTATWLISTYMHTLQDPSISNKLFLEKANNFVKALKENPEIKNELIVNSFLDTMQSLLLKKDDKFITAAIYRICRYLITSNELIQLLIKLRFDIFIIISLSKENSYQVEREQAIKLLRVFISHNIGINNSIVQSIIACIERNDDTLRNIAIETLLELCFINPEFIRKCHGMRIFENLLQENNSISLACIILDTILELLSTDRTRRYFLKEFNISILSTLFSDSNNNSTSTIDNLHNASILISKALKSYVGCMLYSMDDCKALREVLSFFDVPNCAHFLIDIFLDVLRIKPLHYSKRGRSQEKIFKPVPSAIHKQPLPIIQNVALIILILHNCNFEERLLTSINNKDEKYHDKNSVLIAKARYLLNEYSQLAMNLIDLKLDSFQIYEIDKSVTLFEGTYQFSKTSYLINKGRNTLGLEDISYKNNLKQYSLQTKSNNLIHSIDEMKFRRMLFDSKVLQTKDYSLWNWNVIQELLEGPLTNAHLLEEVVKSTKFIRRLLVFYRPLRLRFSSVSKRAKLAQKYIQVGCKFFHMLTSNIEGRKILMDDNKIIPQLASLLFKAMEGHTKGNLFNSASLKTKIIGGYFKFVGVLTQSNSGCQVLAKWRFFTIIYKMFELKTNMSGKFLMLTIPELDLGHSSHCRTIIGKALVNPHENIRLKATEHIGNELRKLSKENNENVSNGKRIVKDHNQTSLINYIMEMLTRQLYDLNPRVVALADQALYENAISETEPENLISWLRTSLSQMVFIRSPILFELLSTSYGFQLLDEVDFIESERISWIKRKNEEYVNIIEDFLNGSRNDRSNKFERSNRLPLHLYESLAQTEEGISLITSCGDLIRFMNVVKKYVQEGSSNENPRWIVQVKAALWCCGFIGSTELGIGLLDNYSIVEDIIQVAYTATVISVRFTAFHALGLIGKIKEGCEILDEMNWDCTLDVYSKPLSIALPKRFDKFLSFNESQWSNYNPYSNNVIEFDKRYGNVIDDAQPIKVDLDHLLFEKNMLENPWSGPNVDYLLPHESSILNFQKIDLESKPTNIYSRRRSIQPYSSTTSRSESRSILSNVTDEKLNKKDSKGIIALNSSDEKTSEDKIIEKVATIVCELGNHIIANNAIKDITEINNRYGPKLFENSKMFFKVLDLMSKYRFRPHVRKFLFGLFVNKKALENVIKEDKILIEKQKDKEKEKKKNVEEKERLSIENESPAKDDKKEDKTKAKDLIDETIQITSELQANEDSQDSHDS</sequence>
<evidence type="ECO:0000259" key="4">
    <source>
        <dbReference type="SMART" id="SM01307"/>
    </source>
</evidence>
<feature type="region of interest" description="Disordered" evidence="3">
    <location>
        <begin position="1"/>
        <end position="40"/>
    </location>
</feature>
<dbReference type="InterPro" id="IPR016024">
    <property type="entry name" value="ARM-type_fold"/>
</dbReference>
<protein>
    <recommendedName>
        <fullName evidence="9">REM-1 domain-containing protein</fullName>
    </recommendedName>
</protein>
<proteinExistence type="inferred from homology"/>
<dbReference type="SMART" id="SM01310">
    <property type="entry name" value="RICTOR_V"/>
    <property type="match status" value="1"/>
</dbReference>
<dbReference type="OMA" id="QAIISCV"/>
<dbReference type="GO" id="GO:0001558">
    <property type="term" value="P:regulation of cell growth"/>
    <property type="evidence" value="ECO:0007669"/>
    <property type="project" value="EnsemblFungi"/>
</dbReference>
<dbReference type="GeneID" id="14495293"/>
<dbReference type="OrthoDB" id="271111at2759"/>
<feature type="coiled-coil region" evidence="2">
    <location>
        <begin position="224"/>
        <end position="251"/>
    </location>
</feature>
<evidence type="ECO:0000256" key="2">
    <source>
        <dbReference type="SAM" id="Coils"/>
    </source>
</evidence>
<dbReference type="InterPro" id="IPR029452">
    <property type="entry name" value="RICTOR_V"/>
</dbReference>
<dbReference type="GO" id="GO:0043495">
    <property type="term" value="F:protein-membrane adaptor activity"/>
    <property type="evidence" value="ECO:0007669"/>
    <property type="project" value="EnsemblFungi"/>
</dbReference>
<dbReference type="Pfam" id="PF14668">
    <property type="entry name" value="RICTOR_V"/>
    <property type="match status" value="1"/>
</dbReference>
<feature type="domain" description="Rapamycin-insensitive companion of mTOR middle" evidence="4">
    <location>
        <begin position="829"/>
        <end position="1054"/>
    </location>
</feature>
<dbReference type="InterPro" id="IPR011989">
    <property type="entry name" value="ARM-like"/>
</dbReference>
<dbReference type="GO" id="GO:0038203">
    <property type="term" value="P:TORC2 signaling"/>
    <property type="evidence" value="ECO:0007669"/>
    <property type="project" value="TreeGrafter"/>
</dbReference>
<feature type="domain" description="Rapamycin-insensitive companion of mTOR N-terminal" evidence="5">
    <location>
        <begin position="413"/>
        <end position="764"/>
    </location>
</feature>
<dbReference type="GO" id="GO:0030950">
    <property type="term" value="P:establishment or maintenance of actin cytoskeleton polarity"/>
    <property type="evidence" value="ECO:0007669"/>
    <property type="project" value="EnsemblFungi"/>
</dbReference>
<gene>
    <name evidence="7" type="primary">TBLA0C05170</name>
    <name evidence="7" type="ORF">TBLA_0C05170</name>
</gene>
<dbReference type="Gene3D" id="1.25.10.10">
    <property type="entry name" value="Leucine-rich Repeat Variant"/>
    <property type="match status" value="1"/>
</dbReference>
<evidence type="ECO:0008006" key="9">
    <source>
        <dbReference type="Google" id="ProtNLM"/>
    </source>
</evidence>
<evidence type="ECO:0000259" key="6">
    <source>
        <dbReference type="SMART" id="SM01310"/>
    </source>
</evidence>
<dbReference type="InterPro" id="IPR028267">
    <property type="entry name" value="Pianissimo_N"/>
</dbReference>
<dbReference type="eggNOG" id="KOG3694">
    <property type="taxonomic scope" value="Eukaryota"/>
</dbReference>
<dbReference type="PANTHER" id="PTHR13298:SF11">
    <property type="entry name" value="RAPAMYCIN-INSENSITIVE COMPANION OF MTOR"/>
    <property type="match status" value="1"/>
</dbReference>
<name>I2H1R1_HENB6</name>
<evidence type="ECO:0000259" key="5">
    <source>
        <dbReference type="SMART" id="SM01308"/>
    </source>
</evidence>
<accession>I2H1R1</accession>
<keyword evidence="2" id="KW-0175">Coiled coil</keyword>
<feature type="compositionally biased region" description="Low complexity" evidence="3">
    <location>
        <begin position="47"/>
        <end position="56"/>
    </location>
</feature>
<dbReference type="RefSeq" id="XP_004179832.1">
    <property type="nucleotide sequence ID" value="XM_004179784.1"/>
</dbReference>
<dbReference type="InterPro" id="IPR029453">
    <property type="entry name" value="Rictor_IV"/>
</dbReference>
<dbReference type="Pfam" id="PF14666">
    <property type="entry name" value="RICTOR_M"/>
    <property type="match status" value="1"/>
</dbReference>